<feature type="transmembrane region" description="Helical" evidence="1">
    <location>
        <begin position="101"/>
        <end position="117"/>
    </location>
</feature>
<dbReference type="AlphaFoldDB" id="A0A0J0XCV8"/>
<keyword evidence="1" id="KW-0812">Transmembrane</keyword>
<accession>A0A0J0XCV8</accession>
<name>A0A0J0XCV8_9TREE</name>
<dbReference type="RefSeq" id="XP_018275386.1">
    <property type="nucleotide sequence ID" value="XM_018427022.1"/>
</dbReference>
<organism evidence="2 3">
    <name type="scientific">Cutaneotrichosporon oleaginosum</name>
    <dbReference type="NCBI Taxonomy" id="879819"/>
    <lineage>
        <taxon>Eukaryota</taxon>
        <taxon>Fungi</taxon>
        <taxon>Dikarya</taxon>
        <taxon>Basidiomycota</taxon>
        <taxon>Agaricomycotina</taxon>
        <taxon>Tremellomycetes</taxon>
        <taxon>Trichosporonales</taxon>
        <taxon>Trichosporonaceae</taxon>
        <taxon>Cutaneotrichosporon</taxon>
    </lineage>
</organism>
<evidence type="ECO:0000313" key="2">
    <source>
        <dbReference type="EMBL" id="KLT38895.1"/>
    </source>
</evidence>
<keyword evidence="3" id="KW-1185">Reference proteome</keyword>
<evidence type="ECO:0000313" key="3">
    <source>
        <dbReference type="Proteomes" id="UP000053611"/>
    </source>
</evidence>
<proteinExistence type="predicted"/>
<keyword evidence="1" id="KW-1133">Transmembrane helix</keyword>
<sequence>MADKTLKLSNDQYNSLLQAFGYPAAGCFLTDFSREAALQCRASGGVPSLAPKDGENDEIWLCRLPPNSTDADTTELTTSLADENVSSYRCFTASGGSRRAAVLYLLPLLAAALPVLLI</sequence>
<protein>
    <submittedName>
        <fullName evidence="2">Uncharacterized protein</fullName>
    </submittedName>
</protein>
<keyword evidence="1" id="KW-0472">Membrane</keyword>
<dbReference type="Proteomes" id="UP000053611">
    <property type="component" value="Unassembled WGS sequence"/>
</dbReference>
<evidence type="ECO:0000256" key="1">
    <source>
        <dbReference type="SAM" id="Phobius"/>
    </source>
</evidence>
<dbReference type="GeneID" id="28987625"/>
<dbReference type="EMBL" id="KQ087278">
    <property type="protein sequence ID" value="KLT38895.1"/>
    <property type="molecule type" value="Genomic_DNA"/>
</dbReference>
<gene>
    <name evidence="2" type="ORF">CC85DRAFT_331209</name>
</gene>
<reference evidence="2 3" key="1">
    <citation type="submission" date="2015-03" db="EMBL/GenBank/DDBJ databases">
        <title>Genomics and transcriptomics of the oil-accumulating basidiomycete yeast T. oleaginosus allow insights into substrate utilization and the diverse evolutionary trajectories of mating systems in fungi.</title>
        <authorList>
            <consortium name="DOE Joint Genome Institute"/>
            <person name="Kourist R."/>
            <person name="Kracht O."/>
            <person name="Bracharz F."/>
            <person name="Lipzen A."/>
            <person name="Nolan M."/>
            <person name="Ohm R."/>
            <person name="Grigoriev I."/>
            <person name="Sun S."/>
            <person name="Heitman J."/>
            <person name="Bruck T."/>
            <person name="Nowrousian M."/>
        </authorList>
    </citation>
    <scope>NUCLEOTIDE SEQUENCE [LARGE SCALE GENOMIC DNA]</scope>
    <source>
        <strain evidence="2 3">IBC0246</strain>
    </source>
</reference>